<dbReference type="Gene3D" id="1.10.510.10">
    <property type="entry name" value="Transferase(Phosphotransferase) domain 1"/>
    <property type="match status" value="2"/>
</dbReference>
<evidence type="ECO:0000256" key="8">
    <source>
        <dbReference type="ARBA" id="ARBA00022989"/>
    </source>
</evidence>
<reference evidence="14" key="2">
    <citation type="submission" date="2020-08" db="EMBL/GenBank/DDBJ databases">
        <title>Plant Genome Project.</title>
        <authorList>
            <person name="Zhang R.-G."/>
        </authorList>
    </citation>
    <scope>NUCLEOTIDE SEQUENCE</scope>
    <source>
        <strain evidence="14">Huo1</strain>
        <tissue evidence="14">Leaf</tissue>
    </source>
</reference>
<dbReference type="InterPro" id="IPR011009">
    <property type="entry name" value="Kinase-like_dom_sf"/>
</dbReference>
<dbReference type="Proteomes" id="UP000298416">
    <property type="component" value="Unassembled WGS sequence"/>
</dbReference>
<dbReference type="PANTHER" id="PTHR47982">
    <property type="entry name" value="PROLINE-RICH RECEPTOR-LIKE PROTEIN KINASE PERK4"/>
    <property type="match status" value="1"/>
</dbReference>
<keyword evidence="4" id="KW-0808">Transferase</keyword>
<comment type="caution">
    <text evidence="14">The sequence shown here is derived from an EMBL/GenBank/DDBJ whole genome shotgun (WGS) entry which is preliminary data.</text>
</comment>
<keyword evidence="8" id="KW-1133">Transmembrane helix</keyword>
<evidence type="ECO:0000313" key="14">
    <source>
        <dbReference type="EMBL" id="KAG6425326.1"/>
    </source>
</evidence>
<evidence type="ECO:0000256" key="6">
    <source>
        <dbReference type="ARBA" id="ARBA00022741"/>
    </source>
</evidence>
<evidence type="ECO:0000256" key="4">
    <source>
        <dbReference type="ARBA" id="ARBA00022679"/>
    </source>
</evidence>
<dbReference type="GO" id="GO:0004713">
    <property type="term" value="F:protein tyrosine kinase activity"/>
    <property type="evidence" value="ECO:0007669"/>
    <property type="project" value="InterPro"/>
</dbReference>
<dbReference type="Pfam" id="PF07714">
    <property type="entry name" value="PK_Tyr_Ser-Thr"/>
    <property type="match status" value="1"/>
</dbReference>
<evidence type="ECO:0000256" key="3">
    <source>
        <dbReference type="ARBA" id="ARBA00022527"/>
    </source>
</evidence>
<comment type="subcellular location">
    <subcellularLocation>
        <location evidence="1">Cell membrane</location>
        <topology evidence="1">Single-pass membrane protein</topology>
    </subcellularLocation>
</comment>
<proteinExistence type="predicted"/>
<evidence type="ECO:0000256" key="1">
    <source>
        <dbReference type="ARBA" id="ARBA00004162"/>
    </source>
</evidence>
<evidence type="ECO:0000256" key="9">
    <source>
        <dbReference type="ARBA" id="ARBA00023136"/>
    </source>
</evidence>
<keyword evidence="6" id="KW-0547">Nucleotide-binding</keyword>
<keyword evidence="9" id="KW-0472">Membrane</keyword>
<organism evidence="14">
    <name type="scientific">Salvia splendens</name>
    <name type="common">Scarlet sage</name>
    <dbReference type="NCBI Taxonomy" id="180675"/>
    <lineage>
        <taxon>Eukaryota</taxon>
        <taxon>Viridiplantae</taxon>
        <taxon>Streptophyta</taxon>
        <taxon>Embryophyta</taxon>
        <taxon>Tracheophyta</taxon>
        <taxon>Spermatophyta</taxon>
        <taxon>Magnoliopsida</taxon>
        <taxon>eudicotyledons</taxon>
        <taxon>Gunneridae</taxon>
        <taxon>Pentapetalae</taxon>
        <taxon>asterids</taxon>
        <taxon>lamiids</taxon>
        <taxon>Lamiales</taxon>
        <taxon>Lamiaceae</taxon>
        <taxon>Nepetoideae</taxon>
        <taxon>Mentheae</taxon>
        <taxon>Salviinae</taxon>
        <taxon>Salvia</taxon>
        <taxon>Salvia subgen. Calosphace</taxon>
        <taxon>core Calosphace</taxon>
    </lineage>
</organism>
<feature type="region of interest" description="Disordered" evidence="12">
    <location>
        <begin position="173"/>
        <end position="201"/>
    </location>
</feature>
<sequence length="201" mass="22849">MFMYKEFEQILLSVSVVSDLIKASILPNIAVKRLKSWSNKAEVEFSVEVEILARVWHKNLLTLRGYCAEGQERLIVYDYMTNLSLLSHLHGQHSAESHLDWTRRMCIALGAAEGIVELADARLDGVYSEEELKRLVFIGLICAHNQPEKRPTMLEVVELIKGDKEKFAALESDEMFKSPPAAEDSCESVSDEEQKHEIENV</sequence>
<dbReference type="GO" id="GO:0004674">
    <property type="term" value="F:protein serine/threonine kinase activity"/>
    <property type="evidence" value="ECO:0007669"/>
    <property type="project" value="UniProtKB-KW"/>
</dbReference>
<evidence type="ECO:0000256" key="5">
    <source>
        <dbReference type="ARBA" id="ARBA00022692"/>
    </source>
</evidence>
<protein>
    <recommendedName>
        <fullName evidence="2">non-specific serine/threonine protein kinase</fullName>
        <ecNumber evidence="2">2.7.11.1</ecNumber>
    </recommendedName>
</protein>
<dbReference type="EMBL" id="PNBA02000005">
    <property type="protein sequence ID" value="KAG6425326.1"/>
    <property type="molecule type" value="Genomic_DNA"/>
</dbReference>
<evidence type="ECO:0000256" key="7">
    <source>
        <dbReference type="ARBA" id="ARBA00022840"/>
    </source>
</evidence>
<dbReference type="SUPFAM" id="SSF56112">
    <property type="entry name" value="Protein kinase-like (PK-like)"/>
    <property type="match status" value="1"/>
</dbReference>
<dbReference type="SMART" id="SM00219">
    <property type="entry name" value="TyrKc"/>
    <property type="match status" value="1"/>
</dbReference>
<reference evidence="14" key="1">
    <citation type="submission" date="2018-01" db="EMBL/GenBank/DDBJ databases">
        <authorList>
            <person name="Mao J.F."/>
        </authorList>
    </citation>
    <scope>NUCLEOTIDE SEQUENCE</scope>
    <source>
        <strain evidence="14">Huo1</strain>
        <tissue evidence="14">Leaf</tissue>
    </source>
</reference>
<keyword evidence="15" id="KW-1185">Reference proteome</keyword>
<dbReference type="EC" id="2.7.11.1" evidence="2"/>
<evidence type="ECO:0000256" key="12">
    <source>
        <dbReference type="SAM" id="MobiDB-lite"/>
    </source>
</evidence>
<evidence type="ECO:0000259" key="13">
    <source>
        <dbReference type="SMART" id="SM00219"/>
    </source>
</evidence>
<evidence type="ECO:0000256" key="11">
    <source>
        <dbReference type="ARBA" id="ARBA00048679"/>
    </source>
</evidence>
<keyword evidence="3" id="KW-0418">Kinase</keyword>
<dbReference type="InterPro" id="IPR047117">
    <property type="entry name" value="PERK1-13-like"/>
</dbReference>
<keyword evidence="3" id="KW-0723">Serine/threonine-protein kinase</keyword>
<comment type="catalytic activity">
    <reaction evidence="11">
        <text>L-seryl-[protein] + ATP = O-phospho-L-seryl-[protein] + ADP + H(+)</text>
        <dbReference type="Rhea" id="RHEA:17989"/>
        <dbReference type="Rhea" id="RHEA-COMP:9863"/>
        <dbReference type="Rhea" id="RHEA-COMP:11604"/>
        <dbReference type="ChEBI" id="CHEBI:15378"/>
        <dbReference type="ChEBI" id="CHEBI:29999"/>
        <dbReference type="ChEBI" id="CHEBI:30616"/>
        <dbReference type="ChEBI" id="CHEBI:83421"/>
        <dbReference type="ChEBI" id="CHEBI:456216"/>
        <dbReference type="EC" id="2.7.11.1"/>
    </reaction>
</comment>
<dbReference type="InterPro" id="IPR001245">
    <property type="entry name" value="Ser-Thr/Tyr_kinase_cat_dom"/>
</dbReference>
<accession>A0A8X8Y8Y1</accession>
<dbReference type="AlphaFoldDB" id="A0A8X8Y8Y1"/>
<evidence type="ECO:0000313" key="15">
    <source>
        <dbReference type="Proteomes" id="UP000298416"/>
    </source>
</evidence>
<keyword evidence="5" id="KW-0812">Transmembrane</keyword>
<evidence type="ECO:0000256" key="2">
    <source>
        <dbReference type="ARBA" id="ARBA00012513"/>
    </source>
</evidence>
<name>A0A8X8Y8Y1_SALSN</name>
<gene>
    <name evidence="14" type="ORF">SASPL_115754</name>
</gene>
<keyword evidence="7" id="KW-0067">ATP-binding</keyword>
<dbReference type="GO" id="GO:0005524">
    <property type="term" value="F:ATP binding"/>
    <property type="evidence" value="ECO:0007669"/>
    <property type="project" value="UniProtKB-KW"/>
</dbReference>
<dbReference type="GO" id="GO:0005886">
    <property type="term" value="C:plasma membrane"/>
    <property type="evidence" value="ECO:0007669"/>
    <property type="project" value="UniProtKB-SubCell"/>
</dbReference>
<dbReference type="PANTHER" id="PTHR47982:SF38">
    <property type="entry name" value="PROTEIN KINASE DOMAIN-CONTAINING PROTEIN"/>
    <property type="match status" value="1"/>
</dbReference>
<feature type="compositionally biased region" description="Basic and acidic residues" evidence="12">
    <location>
        <begin position="192"/>
        <end position="201"/>
    </location>
</feature>
<feature type="domain" description="Tyrosine-protein kinase catalytic" evidence="13">
    <location>
        <begin position="14"/>
        <end position="160"/>
    </location>
</feature>
<comment type="catalytic activity">
    <reaction evidence="10">
        <text>L-threonyl-[protein] + ATP = O-phospho-L-threonyl-[protein] + ADP + H(+)</text>
        <dbReference type="Rhea" id="RHEA:46608"/>
        <dbReference type="Rhea" id="RHEA-COMP:11060"/>
        <dbReference type="Rhea" id="RHEA-COMP:11605"/>
        <dbReference type="ChEBI" id="CHEBI:15378"/>
        <dbReference type="ChEBI" id="CHEBI:30013"/>
        <dbReference type="ChEBI" id="CHEBI:30616"/>
        <dbReference type="ChEBI" id="CHEBI:61977"/>
        <dbReference type="ChEBI" id="CHEBI:456216"/>
        <dbReference type="EC" id="2.7.11.1"/>
    </reaction>
</comment>
<dbReference type="InterPro" id="IPR020635">
    <property type="entry name" value="Tyr_kinase_cat_dom"/>
</dbReference>
<evidence type="ECO:0000256" key="10">
    <source>
        <dbReference type="ARBA" id="ARBA00047899"/>
    </source>
</evidence>